<accession>A6DH97</accession>
<dbReference type="OrthoDB" id="9799341at2"/>
<dbReference type="STRING" id="313628.LNTAR_14227"/>
<name>A6DH97_9BACT</name>
<dbReference type="AlphaFoldDB" id="A6DH97"/>
<dbReference type="RefSeq" id="WP_007277282.1">
    <property type="nucleotide sequence ID" value="NZ_ABCK01000003.1"/>
</dbReference>
<gene>
    <name evidence="3" type="ORF">LNTAR_14227</name>
</gene>
<keyword evidence="4" id="KW-1185">Reference proteome</keyword>
<organism evidence="3 4">
    <name type="scientific">Lentisphaera araneosa HTCC2155</name>
    <dbReference type="NCBI Taxonomy" id="313628"/>
    <lineage>
        <taxon>Bacteria</taxon>
        <taxon>Pseudomonadati</taxon>
        <taxon>Lentisphaerota</taxon>
        <taxon>Lentisphaeria</taxon>
        <taxon>Lentisphaerales</taxon>
        <taxon>Lentisphaeraceae</taxon>
        <taxon>Lentisphaera</taxon>
    </lineage>
</organism>
<dbReference type="InterPro" id="IPR056003">
    <property type="entry name" value="CT398_CC_hairpin"/>
</dbReference>
<evidence type="ECO:0000313" key="3">
    <source>
        <dbReference type="EMBL" id="EDM28980.1"/>
    </source>
</evidence>
<dbReference type="Proteomes" id="UP000004947">
    <property type="component" value="Unassembled WGS sequence"/>
</dbReference>
<comment type="caution">
    <text evidence="3">The sequence shown here is derived from an EMBL/GenBank/DDBJ whole genome shotgun (WGS) entry which is preliminary data.</text>
</comment>
<evidence type="ECO:0000256" key="1">
    <source>
        <dbReference type="SAM" id="Coils"/>
    </source>
</evidence>
<sequence>MDLLNTLLEIQDLDLRKSEIEKQSASIPEQKKAIVATLKKDKLAYEALNTQQKEAEKLCKDLTHDTDKLRQQKAKIMIQSGETKDNSTYTKLIKEAESYDARVDDMESQFLEQLDKVEDIKKQKKDIAGQLKSMISKIEQDIKDLDLRHKNLVATLPETEAKRNELAKLVDEETLIHYDKVFQSKGGLRAVIVPITHDDSCGFCHLKLSAKDIASAAKGLGECLECGAFLHK</sequence>
<keyword evidence="1" id="KW-0175">Coiled coil</keyword>
<feature type="coiled-coil region" evidence="1">
    <location>
        <begin position="45"/>
        <end position="155"/>
    </location>
</feature>
<dbReference type="Gene3D" id="1.10.287.1490">
    <property type="match status" value="1"/>
</dbReference>
<dbReference type="Pfam" id="PF24481">
    <property type="entry name" value="CT398_CC"/>
    <property type="match status" value="1"/>
</dbReference>
<evidence type="ECO:0000313" key="4">
    <source>
        <dbReference type="Proteomes" id="UP000004947"/>
    </source>
</evidence>
<dbReference type="eggNOG" id="COG1579">
    <property type="taxonomic scope" value="Bacteria"/>
</dbReference>
<proteinExistence type="predicted"/>
<feature type="domain" description="CT398-like coiled coil hairpin" evidence="2">
    <location>
        <begin position="10"/>
        <end position="186"/>
    </location>
</feature>
<evidence type="ECO:0000259" key="2">
    <source>
        <dbReference type="Pfam" id="PF24481"/>
    </source>
</evidence>
<protein>
    <recommendedName>
        <fullName evidence="2">CT398-like coiled coil hairpin domain-containing protein</fullName>
    </recommendedName>
</protein>
<reference evidence="3 4" key="1">
    <citation type="journal article" date="2010" name="J. Bacteriol.">
        <title>Genome sequence of Lentisphaera araneosa HTCC2155T, the type species of the order Lentisphaerales in the phylum Lentisphaerae.</title>
        <authorList>
            <person name="Thrash J.C."/>
            <person name="Cho J.C."/>
            <person name="Vergin K.L."/>
            <person name="Morris R.M."/>
            <person name="Giovannoni S.J."/>
        </authorList>
    </citation>
    <scope>NUCLEOTIDE SEQUENCE [LARGE SCALE GENOMIC DNA]</scope>
    <source>
        <strain evidence="3 4">HTCC2155</strain>
    </source>
</reference>
<dbReference type="EMBL" id="ABCK01000003">
    <property type="protein sequence ID" value="EDM28980.1"/>
    <property type="molecule type" value="Genomic_DNA"/>
</dbReference>